<dbReference type="Gene3D" id="2.40.30.170">
    <property type="match status" value="1"/>
</dbReference>
<dbReference type="SUPFAM" id="SSF111369">
    <property type="entry name" value="HlyD-like secretion proteins"/>
    <property type="match status" value="2"/>
</dbReference>
<evidence type="ECO:0000313" key="11">
    <source>
        <dbReference type="Proteomes" id="UP000430222"/>
    </source>
</evidence>
<evidence type="ECO:0000313" key="10">
    <source>
        <dbReference type="EMBL" id="MSV24312.1"/>
    </source>
</evidence>
<keyword evidence="5 8" id="KW-0472">Membrane</keyword>
<keyword evidence="6" id="KW-0175">Coiled coil</keyword>
<keyword evidence="3 8" id="KW-0812">Transmembrane</keyword>
<evidence type="ECO:0000256" key="3">
    <source>
        <dbReference type="ARBA" id="ARBA00022692"/>
    </source>
</evidence>
<evidence type="ECO:0000256" key="6">
    <source>
        <dbReference type="SAM" id="Coils"/>
    </source>
</evidence>
<comment type="similarity">
    <text evidence="2">Belongs to the membrane fusion protein (MFP) (TC 8.A.1) family.</text>
</comment>
<keyword evidence="4 8" id="KW-1133">Transmembrane helix</keyword>
<dbReference type="AlphaFoldDB" id="A0A6I2UYM4"/>
<evidence type="ECO:0000256" key="5">
    <source>
        <dbReference type="ARBA" id="ARBA00023136"/>
    </source>
</evidence>
<name>A0A6I2UYM4_9FIRM</name>
<organism evidence="10 11">
    <name type="scientific">Selenomonas montiformis</name>
    <dbReference type="NCBI Taxonomy" id="2652285"/>
    <lineage>
        <taxon>Bacteria</taxon>
        <taxon>Bacillati</taxon>
        <taxon>Bacillota</taxon>
        <taxon>Negativicutes</taxon>
        <taxon>Selenomonadales</taxon>
        <taxon>Selenomonadaceae</taxon>
        <taxon>Selenomonas</taxon>
    </lineage>
</organism>
<feature type="transmembrane region" description="Helical" evidence="8">
    <location>
        <begin position="20"/>
        <end position="39"/>
    </location>
</feature>
<dbReference type="InterPro" id="IPR058625">
    <property type="entry name" value="MdtA-like_BSH"/>
</dbReference>
<evidence type="ECO:0000256" key="8">
    <source>
        <dbReference type="SAM" id="Phobius"/>
    </source>
</evidence>
<feature type="domain" description="Multidrug resistance protein MdtA-like barrel-sandwich hybrid" evidence="9">
    <location>
        <begin position="57"/>
        <end position="258"/>
    </location>
</feature>
<gene>
    <name evidence="10" type="ORF">FYJ78_03755</name>
</gene>
<evidence type="ECO:0000259" key="9">
    <source>
        <dbReference type="Pfam" id="PF25917"/>
    </source>
</evidence>
<evidence type="ECO:0000256" key="4">
    <source>
        <dbReference type="ARBA" id="ARBA00022989"/>
    </source>
</evidence>
<feature type="compositionally biased region" description="Polar residues" evidence="7">
    <location>
        <begin position="316"/>
        <end position="325"/>
    </location>
</feature>
<dbReference type="PANTHER" id="PTHR30386">
    <property type="entry name" value="MEMBRANE FUSION SUBUNIT OF EMRAB-TOLC MULTIDRUG EFFLUX PUMP"/>
    <property type="match status" value="1"/>
</dbReference>
<dbReference type="Proteomes" id="UP000430222">
    <property type="component" value="Unassembled WGS sequence"/>
</dbReference>
<evidence type="ECO:0000256" key="1">
    <source>
        <dbReference type="ARBA" id="ARBA00004167"/>
    </source>
</evidence>
<proteinExistence type="inferred from homology"/>
<dbReference type="Gene3D" id="1.10.287.470">
    <property type="entry name" value="Helix hairpin bin"/>
    <property type="match status" value="1"/>
</dbReference>
<sequence>MEDSTVEVDITNKAKKYTRIGLLSLIILAVAAGAGVYYYQHHNNYLTVYDAHVAGKTTAVRTKAAGTITDLKVADGDHVEAGDVIAVIDPGITEEQIQQLEQNLALTKQNLEQLQKGTKVTLPTSPTPQPTVDAGAQQRAAQAYARMQRMNELYSMGAVSAVKRDEAAADYYSAQAAANQSGVSASAPSAPSVTAVPVNPEIIKQAEAQVKQAEAALANAKEDQQSTEILAPVSGTVLLEDALQEGASLKADQMLANIQNPDDAWIEARLPEEQAQKIRLGQFVTYTINGHELQGSVQDILDPASSEDSDRAGTSDAMTDASSSGHEADPATITDGRFVIKLSIPSGLTFDIPPGTNAQVKFLLRN</sequence>
<evidence type="ECO:0000256" key="7">
    <source>
        <dbReference type="SAM" id="MobiDB-lite"/>
    </source>
</evidence>
<dbReference type="EMBL" id="VUNL01000003">
    <property type="protein sequence ID" value="MSV24312.1"/>
    <property type="molecule type" value="Genomic_DNA"/>
</dbReference>
<dbReference type="Pfam" id="PF25917">
    <property type="entry name" value="BSH_RND"/>
    <property type="match status" value="1"/>
</dbReference>
<comment type="caution">
    <text evidence="10">The sequence shown here is derived from an EMBL/GenBank/DDBJ whole genome shotgun (WGS) entry which is preliminary data.</text>
</comment>
<dbReference type="Gene3D" id="2.40.50.100">
    <property type="match status" value="1"/>
</dbReference>
<dbReference type="GO" id="GO:0016020">
    <property type="term" value="C:membrane"/>
    <property type="evidence" value="ECO:0007669"/>
    <property type="project" value="UniProtKB-SubCell"/>
</dbReference>
<evidence type="ECO:0000256" key="2">
    <source>
        <dbReference type="ARBA" id="ARBA00009477"/>
    </source>
</evidence>
<reference evidence="10 11" key="1">
    <citation type="submission" date="2019-08" db="EMBL/GenBank/DDBJ databases">
        <title>In-depth cultivation of the pig gut microbiome towards novel bacterial diversity and tailored functional studies.</title>
        <authorList>
            <person name="Wylensek D."/>
            <person name="Hitch T.C.A."/>
            <person name="Clavel T."/>
        </authorList>
    </citation>
    <scope>NUCLEOTIDE SEQUENCE [LARGE SCALE GENOMIC DNA]</scope>
    <source>
        <strain evidence="11">WCA-380-WT-3B3</strain>
    </source>
</reference>
<feature type="coiled-coil region" evidence="6">
    <location>
        <begin position="203"/>
        <end position="230"/>
    </location>
</feature>
<protein>
    <submittedName>
        <fullName evidence="10">HlyD family secretion protein</fullName>
    </submittedName>
</protein>
<dbReference type="PANTHER" id="PTHR30386:SF26">
    <property type="entry name" value="TRANSPORT PROTEIN COMB"/>
    <property type="match status" value="1"/>
</dbReference>
<feature type="region of interest" description="Disordered" evidence="7">
    <location>
        <begin position="302"/>
        <end position="330"/>
    </location>
</feature>
<keyword evidence="11" id="KW-1185">Reference proteome</keyword>
<accession>A0A6I2UYM4</accession>
<comment type="subcellular location">
    <subcellularLocation>
        <location evidence="1">Membrane</location>
        <topology evidence="1">Single-pass membrane protein</topology>
    </subcellularLocation>
</comment>
<dbReference type="InterPro" id="IPR050739">
    <property type="entry name" value="MFP"/>
</dbReference>